<evidence type="ECO:0000313" key="4">
    <source>
        <dbReference type="Proteomes" id="UP000604273"/>
    </source>
</evidence>
<evidence type="ECO:0000256" key="1">
    <source>
        <dbReference type="SAM" id="MobiDB-lite"/>
    </source>
</evidence>
<dbReference type="OrthoDB" id="2687876at2759"/>
<organism evidence="3 4">
    <name type="scientific">Fusarium gaditjirri</name>
    <dbReference type="NCBI Taxonomy" id="282569"/>
    <lineage>
        <taxon>Eukaryota</taxon>
        <taxon>Fungi</taxon>
        <taxon>Dikarya</taxon>
        <taxon>Ascomycota</taxon>
        <taxon>Pezizomycotina</taxon>
        <taxon>Sordariomycetes</taxon>
        <taxon>Hypocreomycetidae</taxon>
        <taxon>Hypocreales</taxon>
        <taxon>Nectriaceae</taxon>
        <taxon>Fusarium</taxon>
        <taxon>Fusarium nisikadoi species complex</taxon>
    </lineage>
</organism>
<reference evidence="3" key="2">
    <citation type="submission" date="2020-05" db="EMBL/GenBank/DDBJ databases">
        <authorList>
            <person name="Kim H.-S."/>
            <person name="Proctor R.H."/>
            <person name="Brown D.W."/>
        </authorList>
    </citation>
    <scope>NUCLEOTIDE SEQUENCE</scope>
    <source>
        <strain evidence="3">NRRL 45417</strain>
    </source>
</reference>
<sequence length="377" mass="43298">MASISVPDTKSMPDASKITQDITPNTRELVRTCFYKRSKYYFPTLRPETHEFSDEVRRLFSRCYKTETPNLGALACLPQDILEDIALSLDMDSFRRFRQVSRGARYLLTAITAYRRVLRYAPDALNALRRTDLSGHVSYEDVHSTLMTSKCAFCGLFGDFLFLPTAKRCCFKCLNTSPETAVVNEARIRGRAQWQCLYMDHAEDLSEALKSTDVRSFKRHNWDDVYKMSKTRGVLAKDLLAAYIKVDKTLDSSDQPLLKRGWLHYRLAASIIFPYHDVGTGKLRTGVSCKGCHIRRLQQSLSSHVPRVGGILSELCQTQDRSYSEDEAVLHFSECPEAQRIWRTGAIGDFVSRWFLENGGFFYSKASIRRRQQESLW</sequence>
<dbReference type="PROSITE" id="PS50181">
    <property type="entry name" value="FBOX"/>
    <property type="match status" value="1"/>
</dbReference>
<evidence type="ECO:0000259" key="2">
    <source>
        <dbReference type="PROSITE" id="PS50181"/>
    </source>
</evidence>
<dbReference type="EMBL" id="JABFAI010000189">
    <property type="protein sequence ID" value="KAF4951042.1"/>
    <property type="molecule type" value="Genomic_DNA"/>
</dbReference>
<dbReference type="InterPro" id="IPR001810">
    <property type="entry name" value="F-box_dom"/>
</dbReference>
<name>A0A8H4T4B8_9HYPO</name>
<gene>
    <name evidence="3" type="ORF">FGADI_7779</name>
</gene>
<feature type="domain" description="F-box" evidence="2">
    <location>
        <begin position="71"/>
        <end position="117"/>
    </location>
</feature>
<reference evidence="3" key="1">
    <citation type="journal article" date="2020" name="BMC Genomics">
        <title>Correction to: Identification and distribution of gene clusters required for synthesis of sphingolipid metabolism inhibitors in diverse species of the filamentous fungus Fusarium.</title>
        <authorList>
            <person name="Kim H.S."/>
            <person name="Lohmar J.M."/>
            <person name="Busman M."/>
            <person name="Brown D.W."/>
            <person name="Naumann T.A."/>
            <person name="Divon H.H."/>
            <person name="Lysoe E."/>
            <person name="Uhlig S."/>
            <person name="Proctor R.H."/>
        </authorList>
    </citation>
    <scope>NUCLEOTIDE SEQUENCE</scope>
    <source>
        <strain evidence="3">NRRL 45417</strain>
    </source>
</reference>
<protein>
    <recommendedName>
        <fullName evidence="2">F-box domain-containing protein</fullName>
    </recommendedName>
</protein>
<dbReference type="AlphaFoldDB" id="A0A8H4T4B8"/>
<keyword evidence="4" id="KW-1185">Reference proteome</keyword>
<dbReference type="Proteomes" id="UP000604273">
    <property type="component" value="Unassembled WGS sequence"/>
</dbReference>
<proteinExistence type="predicted"/>
<accession>A0A8H4T4B8</accession>
<feature type="region of interest" description="Disordered" evidence="1">
    <location>
        <begin position="1"/>
        <end position="20"/>
    </location>
</feature>
<comment type="caution">
    <text evidence="3">The sequence shown here is derived from an EMBL/GenBank/DDBJ whole genome shotgun (WGS) entry which is preliminary data.</text>
</comment>
<evidence type="ECO:0000313" key="3">
    <source>
        <dbReference type="EMBL" id="KAF4951042.1"/>
    </source>
</evidence>